<evidence type="ECO:0000313" key="1">
    <source>
        <dbReference type="EMBL" id="MBA9087269.1"/>
    </source>
</evidence>
<name>A0A7W3SW72_9BACL</name>
<gene>
    <name evidence="1" type="ORF">FHR92_003753</name>
</gene>
<proteinExistence type="predicted"/>
<keyword evidence="2" id="KW-1185">Reference proteome</keyword>
<dbReference type="Proteomes" id="UP000567067">
    <property type="component" value="Unassembled WGS sequence"/>
</dbReference>
<organism evidence="1 2">
    <name type="scientific">Fontibacillus solani</name>
    <dbReference type="NCBI Taxonomy" id="1572857"/>
    <lineage>
        <taxon>Bacteria</taxon>
        <taxon>Bacillati</taxon>
        <taxon>Bacillota</taxon>
        <taxon>Bacilli</taxon>
        <taxon>Bacillales</taxon>
        <taxon>Paenibacillaceae</taxon>
        <taxon>Fontibacillus</taxon>
    </lineage>
</organism>
<reference evidence="1 2" key="1">
    <citation type="submission" date="2020-08" db="EMBL/GenBank/DDBJ databases">
        <title>Genomic Encyclopedia of Type Strains, Phase III (KMG-III): the genomes of soil and plant-associated and newly described type strains.</title>
        <authorList>
            <person name="Whitman W."/>
        </authorList>
    </citation>
    <scope>NUCLEOTIDE SEQUENCE [LARGE SCALE GENOMIC DNA]</scope>
    <source>
        <strain evidence="1 2">CECT 8693</strain>
    </source>
</reference>
<dbReference type="AlphaFoldDB" id="A0A7W3SW72"/>
<sequence>MEPYDGIVELAYQKMKLRDQNNDDEAKETLQKFYKEIDEWDGSVNRLSFVGNYLVGAHMNKIIAKGMAQASPEGFVRIVTQEPSVMEKVVQLLQLRKAGAVDERLTNRIKDVQFERALKIHPSLLGPAPDQYIHRLLCCLFMEIMTPVANNNDLKKIAKILDIGDRNVSFVNLQVRVRGKVEGSLQRLQLDQEVSKLDVFRRAVIAYHILEAHKELNAK</sequence>
<evidence type="ECO:0000313" key="2">
    <source>
        <dbReference type="Proteomes" id="UP000567067"/>
    </source>
</evidence>
<protein>
    <submittedName>
        <fullName evidence="1">Uncharacterized protein</fullName>
    </submittedName>
</protein>
<accession>A0A7W3SW72</accession>
<comment type="caution">
    <text evidence="1">The sequence shown here is derived from an EMBL/GenBank/DDBJ whole genome shotgun (WGS) entry which is preliminary data.</text>
</comment>
<dbReference type="RefSeq" id="WP_182538090.1">
    <property type="nucleotide sequence ID" value="NZ_JACJIP010000028.1"/>
</dbReference>
<dbReference type="EMBL" id="JACJIP010000028">
    <property type="protein sequence ID" value="MBA9087269.1"/>
    <property type="molecule type" value="Genomic_DNA"/>
</dbReference>